<dbReference type="Pfam" id="PF08787">
    <property type="entry name" value="Alginate_lyase2"/>
    <property type="match status" value="1"/>
</dbReference>
<feature type="signal peptide" evidence="1">
    <location>
        <begin position="1"/>
        <end position="26"/>
    </location>
</feature>
<feature type="domain" description="Alginate lyase 2" evidence="2">
    <location>
        <begin position="49"/>
        <end position="235"/>
    </location>
</feature>
<evidence type="ECO:0000313" key="3">
    <source>
        <dbReference type="EMBL" id="TFW32246.1"/>
    </source>
</evidence>
<proteinExistence type="predicted"/>
<evidence type="ECO:0000259" key="2">
    <source>
        <dbReference type="Pfam" id="PF08787"/>
    </source>
</evidence>
<reference evidence="3 4" key="1">
    <citation type="submission" date="2019-03" db="EMBL/GenBank/DDBJ databases">
        <title>Draft genome of Massilia hortus sp. nov., a novel bacterial species of the Oxalobacteraceae family.</title>
        <authorList>
            <person name="Peta V."/>
            <person name="Raths R."/>
            <person name="Bucking H."/>
        </authorList>
    </citation>
    <scope>NUCLEOTIDE SEQUENCE [LARGE SCALE GENOMIC DNA]</scope>
    <source>
        <strain evidence="3 4">ONC3</strain>
    </source>
</reference>
<keyword evidence="4" id="KW-1185">Reference proteome</keyword>
<protein>
    <recommendedName>
        <fullName evidence="2">Alginate lyase 2 domain-containing protein</fullName>
    </recommendedName>
</protein>
<accession>A0A4Y9SZR3</accession>
<keyword evidence="1" id="KW-0732">Signal</keyword>
<dbReference type="RefSeq" id="WP_135189724.1">
    <property type="nucleotide sequence ID" value="NZ_SPUM01000063.1"/>
</dbReference>
<evidence type="ECO:0000256" key="1">
    <source>
        <dbReference type="SAM" id="SignalP"/>
    </source>
</evidence>
<dbReference type="OrthoDB" id="8754053at2"/>
<comment type="caution">
    <text evidence="3">The sequence shown here is derived from an EMBL/GenBank/DDBJ whole genome shotgun (WGS) entry which is preliminary data.</text>
</comment>
<organism evidence="3 4">
    <name type="scientific">Massilia horti</name>
    <dbReference type="NCBI Taxonomy" id="2562153"/>
    <lineage>
        <taxon>Bacteria</taxon>
        <taxon>Pseudomonadati</taxon>
        <taxon>Pseudomonadota</taxon>
        <taxon>Betaproteobacteria</taxon>
        <taxon>Burkholderiales</taxon>
        <taxon>Oxalobacteraceae</taxon>
        <taxon>Telluria group</taxon>
        <taxon>Massilia</taxon>
    </lineage>
</organism>
<gene>
    <name evidence="3" type="ORF">E4O92_10540</name>
</gene>
<dbReference type="AlphaFoldDB" id="A0A4Y9SZR3"/>
<name>A0A4Y9SZR3_9BURK</name>
<dbReference type="Gene3D" id="2.60.120.200">
    <property type="match status" value="1"/>
</dbReference>
<dbReference type="SUPFAM" id="SSF49899">
    <property type="entry name" value="Concanavalin A-like lectins/glucanases"/>
    <property type="match status" value="1"/>
</dbReference>
<dbReference type="InterPro" id="IPR013320">
    <property type="entry name" value="ConA-like_dom_sf"/>
</dbReference>
<feature type="chain" id="PRO_5021364076" description="Alginate lyase 2 domain-containing protein" evidence="1">
    <location>
        <begin position="27"/>
        <end position="258"/>
    </location>
</feature>
<sequence length="258" mass="28051">MNLLQRTCGLSLLCAGLLAASGHAQAQAPGFTSKEALESLFELEGNSPFSTPHDGTLTFSALTSKFATANGHGYRNELKIGKKNRLPIEQTNEHFSAVVTPTLSNGAKTIVAQYHVEGLETIVKVYVQDTEDGQLLDGKANNGVFDIVAKIFSTSGKDVATALGTIRSGESFDLDIKFDKGDATVTAKTATNGTIQTARTRIKGDHRNIYFKFGDYLQALDPATNGFTSSTAKWDEYYRLKHIDSSSIRFSHTTFERN</sequence>
<dbReference type="Proteomes" id="UP000297258">
    <property type="component" value="Unassembled WGS sequence"/>
</dbReference>
<dbReference type="InterPro" id="IPR014895">
    <property type="entry name" value="Alginate_lyase_2"/>
</dbReference>
<evidence type="ECO:0000313" key="4">
    <source>
        <dbReference type="Proteomes" id="UP000297258"/>
    </source>
</evidence>
<dbReference type="EMBL" id="SPUM01000063">
    <property type="protein sequence ID" value="TFW32246.1"/>
    <property type="molecule type" value="Genomic_DNA"/>
</dbReference>